<dbReference type="Pfam" id="PF02536">
    <property type="entry name" value="mTERF"/>
    <property type="match status" value="1"/>
</dbReference>
<dbReference type="STRING" id="3218.A0A2K1KND3"/>
<dbReference type="InterPro" id="IPR038538">
    <property type="entry name" value="MTERF_sf"/>
</dbReference>
<dbReference type="GO" id="GO:0006353">
    <property type="term" value="P:DNA-templated transcription termination"/>
    <property type="evidence" value="ECO:0007669"/>
    <property type="project" value="UniProtKB-KW"/>
</dbReference>
<reference evidence="4 6" key="1">
    <citation type="journal article" date="2008" name="Science">
        <title>The Physcomitrella genome reveals evolutionary insights into the conquest of land by plants.</title>
        <authorList>
            <person name="Rensing S."/>
            <person name="Lang D."/>
            <person name="Zimmer A."/>
            <person name="Terry A."/>
            <person name="Salamov A."/>
            <person name="Shapiro H."/>
            <person name="Nishiyama T."/>
            <person name="Perroud P.-F."/>
            <person name="Lindquist E."/>
            <person name="Kamisugi Y."/>
            <person name="Tanahashi T."/>
            <person name="Sakakibara K."/>
            <person name="Fujita T."/>
            <person name="Oishi K."/>
            <person name="Shin-I T."/>
            <person name="Kuroki Y."/>
            <person name="Toyoda A."/>
            <person name="Suzuki Y."/>
            <person name="Hashimoto A."/>
            <person name="Yamaguchi K."/>
            <person name="Sugano A."/>
            <person name="Kohara Y."/>
            <person name="Fujiyama A."/>
            <person name="Anterola A."/>
            <person name="Aoki S."/>
            <person name="Ashton N."/>
            <person name="Barbazuk W.B."/>
            <person name="Barker E."/>
            <person name="Bennetzen J."/>
            <person name="Bezanilla M."/>
            <person name="Blankenship R."/>
            <person name="Cho S.H."/>
            <person name="Dutcher S."/>
            <person name="Estelle M."/>
            <person name="Fawcett J.A."/>
            <person name="Gundlach H."/>
            <person name="Hanada K."/>
            <person name="Heyl A."/>
            <person name="Hicks K.A."/>
            <person name="Hugh J."/>
            <person name="Lohr M."/>
            <person name="Mayer K."/>
            <person name="Melkozernov A."/>
            <person name="Murata T."/>
            <person name="Nelson D."/>
            <person name="Pils B."/>
            <person name="Prigge M."/>
            <person name="Reiss B."/>
            <person name="Renner T."/>
            <person name="Rombauts S."/>
            <person name="Rushton P."/>
            <person name="Sanderfoot A."/>
            <person name="Schween G."/>
            <person name="Shiu S.-H."/>
            <person name="Stueber K."/>
            <person name="Theodoulou F.L."/>
            <person name="Tu H."/>
            <person name="Van de Peer Y."/>
            <person name="Verrier P.J."/>
            <person name="Waters E."/>
            <person name="Wood A."/>
            <person name="Yang L."/>
            <person name="Cove D."/>
            <person name="Cuming A."/>
            <person name="Hasebe M."/>
            <person name="Lucas S."/>
            <person name="Mishler D.B."/>
            <person name="Reski R."/>
            <person name="Grigoriev I."/>
            <person name="Quatrano R.S."/>
            <person name="Boore J.L."/>
        </authorList>
    </citation>
    <scope>NUCLEOTIDE SEQUENCE [LARGE SCALE GENOMIC DNA]</scope>
    <source>
        <strain evidence="5 6">cv. Gransden 2004</strain>
    </source>
</reference>
<organism evidence="4">
    <name type="scientific">Physcomitrium patens</name>
    <name type="common">Spreading-leaved earth moss</name>
    <name type="synonym">Physcomitrella patens</name>
    <dbReference type="NCBI Taxonomy" id="3218"/>
    <lineage>
        <taxon>Eukaryota</taxon>
        <taxon>Viridiplantae</taxon>
        <taxon>Streptophyta</taxon>
        <taxon>Embryophyta</taxon>
        <taxon>Bryophyta</taxon>
        <taxon>Bryophytina</taxon>
        <taxon>Bryopsida</taxon>
        <taxon>Funariidae</taxon>
        <taxon>Funariales</taxon>
        <taxon>Funariaceae</taxon>
        <taxon>Physcomitrium</taxon>
    </lineage>
</organism>
<evidence type="ECO:0000313" key="6">
    <source>
        <dbReference type="Proteomes" id="UP000006727"/>
    </source>
</evidence>
<dbReference type="RefSeq" id="XP_024372724.1">
    <property type="nucleotide sequence ID" value="XM_024516956.2"/>
</dbReference>
<name>A0A2K1KND3_PHYPA</name>
<dbReference type="EnsemblPlants" id="Pp3c4_13990V3.5">
    <property type="protein sequence ID" value="PAC:32919101.CDS.1"/>
    <property type="gene ID" value="Pp3c4_13990"/>
</dbReference>
<reference evidence="4 6" key="2">
    <citation type="journal article" date="2018" name="Plant J.">
        <title>The Physcomitrella patens chromosome-scale assembly reveals moss genome structure and evolution.</title>
        <authorList>
            <person name="Lang D."/>
            <person name="Ullrich K.K."/>
            <person name="Murat F."/>
            <person name="Fuchs J."/>
            <person name="Jenkins J."/>
            <person name="Haas F.B."/>
            <person name="Piednoel M."/>
            <person name="Gundlach H."/>
            <person name="Van Bel M."/>
            <person name="Meyberg R."/>
            <person name="Vives C."/>
            <person name="Morata J."/>
            <person name="Symeonidi A."/>
            <person name="Hiss M."/>
            <person name="Muchero W."/>
            <person name="Kamisugi Y."/>
            <person name="Saleh O."/>
            <person name="Blanc G."/>
            <person name="Decker E.L."/>
            <person name="van Gessel N."/>
            <person name="Grimwood J."/>
            <person name="Hayes R.D."/>
            <person name="Graham S.W."/>
            <person name="Gunter L.E."/>
            <person name="McDaniel S.F."/>
            <person name="Hoernstein S.N.W."/>
            <person name="Larsson A."/>
            <person name="Li F.W."/>
            <person name="Perroud P.F."/>
            <person name="Phillips J."/>
            <person name="Ranjan P."/>
            <person name="Rokshar D.S."/>
            <person name="Rothfels C.J."/>
            <person name="Schneider L."/>
            <person name="Shu S."/>
            <person name="Stevenson D.W."/>
            <person name="Thummler F."/>
            <person name="Tillich M."/>
            <person name="Villarreal Aguilar J.C."/>
            <person name="Widiez T."/>
            <person name="Wong G.K."/>
            <person name="Wymore A."/>
            <person name="Zhang Y."/>
            <person name="Zimmer A.D."/>
            <person name="Quatrano R.S."/>
            <person name="Mayer K.F.X."/>
            <person name="Goodstein D."/>
            <person name="Casacuberta J.M."/>
            <person name="Vandepoele K."/>
            <person name="Reski R."/>
            <person name="Cuming A.C."/>
            <person name="Tuskan G.A."/>
            <person name="Maumus F."/>
            <person name="Salse J."/>
            <person name="Schmutz J."/>
            <person name="Rensing S.A."/>
        </authorList>
    </citation>
    <scope>NUCLEOTIDE SEQUENCE [LARGE SCALE GENOMIC DNA]</scope>
    <source>
        <strain evidence="5 6">cv. Gransden 2004</strain>
    </source>
</reference>
<evidence type="ECO:0000313" key="5">
    <source>
        <dbReference type="EnsemblPlants" id="PAC:32919097.CDS.1"/>
    </source>
</evidence>
<gene>
    <name evidence="5" type="primary">LOC112280961</name>
    <name evidence="4" type="ORF">PHYPA_006184</name>
</gene>
<dbReference type="SMART" id="SM00733">
    <property type="entry name" value="Mterf"/>
    <property type="match status" value="10"/>
</dbReference>
<dbReference type="FunFam" id="1.25.70.10:FF:000077">
    <property type="match status" value="1"/>
</dbReference>
<dbReference type="EnsemblPlants" id="Pp3c4_13990V3.2">
    <property type="protein sequence ID" value="PAC:32919098.CDS.1"/>
    <property type="gene ID" value="Pp3c4_13990"/>
</dbReference>
<sequence length="702" mass="79068">MRGRRFYFRGSSLFCCVERNLVDSQQSLNHNLVMPFQAFSRSLASDSSRTSWSFVIFDKVVSRCQFQPSGLGQLENWRFKYSWRSLCAVSDVAEPKVKFCEKPLVERTSLKSALSTALQNYFITSKYVPASEAALMVKNAPKFMKKLLVRAKEEKSLILKSQAVDPDHDGALNFQARVDAWVAKQNVDEIEVFFETLGLGDKSVLEYIVASENPKLVGEEGLLVNTKLLQGLGIPRKRLWRLYDRDRKLLKCTHTDFCASIRVLDNLGVQRKALPTLVQACPSVLRIDVEETMKDVLRYMEDLGIEKNFVGRLLQYNPQEVLGARHTHFGEKMQYLLDCGLSKDRVIRMLRDFPQLLILSLEVNVKPNIEFLCSLGLRKEQVGNIIVRSPQLLSYSVKKNLLPKIAYLESLGVERGNVAPILVKFPGIFGHSIEESMTPKVKFLESLGVERKNVGKIITLFPAIIGYSIEDNLIPKMKYFESIGMERASFGRVVTRSPSILGLSVEQNLKPKVAFFEANGVKEKDIARLFTSHPSVVGRAIDGSLASKLTFLASLGLEPKSDAMAKALVACAAQSVTSLEMKCNNLLEIGFPQKALLNIVIQQPTLLHLCEAHLKCKVKFYTEEVGLAVEELPPSLLSYSLENRIKPRYKWMTLLQSSGLLSRKIPISTVMSICEKSFLKKFVEPYPQMVAQYSGTWSLPTL</sequence>
<keyword evidence="2" id="KW-0806">Transcription termination</keyword>
<evidence type="ECO:0000256" key="3">
    <source>
        <dbReference type="ARBA" id="ARBA00022946"/>
    </source>
</evidence>
<keyword evidence="2" id="KW-0804">Transcription</keyword>
<dbReference type="AlphaFoldDB" id="A0A2K1KND3"/>
<dbReference type="EnsemblPlants" id="Pp3c4_13990V3.6">
    <property type="protein sequence ID" value="PAC:32919102.CDS.1"/>
    <property type="gene ID" value="Pp3c4_13990"/>
</dbReference>
<keyword evidence="2" id="KW-0805">Transcription regulation</keyword>
<dbReference type="EnsemblPlants" id="Pp3c4_13990V3.4">
    <property type="protein sequence ID" value="PAC:32919100.CDS.1"/>
    <property type="gene ID" value="Pp3c4_13990"/>
</dbReference>
<dbReference type="GO" id="GO:0003676">
    <property type="term" value="F:nucleic acid binding"/>
    <property type="evidence" value="ECO:0007669"/>
    <property type="project" value="InterPro"/>
</dbReference>
<dbReference type="GeneID" id="112280961"/>
<keyword evidence="6" id="KW-1185">Reference proteome</keyword>
<keyword evidence="3" id="KW-0809">Transit peptide</keyword>
<dbReference type="RefSeq" id="XP_024372723.1">
    <property type="nucleotide sequence ID" value="XM_024516955.2"/>
</dbReference>
<dbReference type="Gramene" id="Pp3c4_13990V3.1">
    <property type="protein sequence ID" value="PAC:32919097.CDS.1"/>
    <property type="gene ID" value="Pp3c4_13990"/>
</dbReference>
<dbReference type="PANTHER" id="PTHR13068:SF228">
    <property type="match status" value="1"/>
</dbReference>
<evidence type="ECO:0000313" key="4">
    <source>
        <dbReference type="EMBL" id="PNR55288.1"/>
    </source>
</evidence>
<dbReference type="Gramene" id="Pp3c4_13990V3.4">
    <property type="protein sequence ID" value="PAC:32919100.CDS.1"/>
    <property type="gene ID" value="Pp3c4_13990"/>
</dbReference>
<dbReference type="PANTHER" id="PTHR13068">
    <property type="entry name" value="CGI-12 PROTEIN-RELATED"/>
    <property type="match status" value="1"/>
</dbReference>
<dbReference type="Proteomes" id="UP000006727">
    <property type="component" value="Chromosome 4"/>
</dbReference>
<accession>A0A2K1KND3</accession>
<dbReference type="PaxDb" id="3218-PP1S219_66V6.1"/>
<dbReference type="RefSeq" id="XP_024372721.1">
    <property type="nucleotide sequence ID" value="XM_024516953.2"/>
</dbReference>
<dbReference type="Gramene" id="Pp3c4_13990V3.6">
    <property type="protein sequence ID" value="PAC:32919102.CDS.1"/>
    <property type="gene ID" value="Pp3c4_13990"/>
</dbReference>
<dbReference type="KEGG" id="ppp:112280961"/>
<dbReference type="EMBL" id="ABEU02000004">
    <property type="protein sequence ID" value="PNR55288.1"/>
    <property type="molecule type" value="Genomic_DNA"/>
</dbReference>
<dbReference type="EnsemblPlants" id="Pp3c4_13990V3.1">
    <property type="protein sequence ID" value="PAC:32919097.CDS.1"/>
    <property type="gene ID" value="Pp3c4_13990"/>
</dbReference>
<dbReference type="Gramene" id="Pp3c4_13990V3.3">
    <property type="protein sequence ID" value="PAC:32919099.CDS.1"/>
    <property type="gene ID" value="Pp3c4_13990"/>
</dbReference>
<dbReference type="FunCoup" id="A0A2K1KND3">
    <property type="interactions" value="1630"/>
</dbReference>
<dbReference type="RefSeq" id="XP_024372722.1">
    <property type="nucleotide sequence ID" value="XM_024516954.2"/>
</dbReference>
<evidence type="ECO:0000256" key="1">
    <source>
        <dbReference type="ARBA" id="ARBA00007692"/>
    </source>
</evidence>
<comment type="similarity">
    <text evidence="1">Belongs to the mTERF family.</text>
</comment>
<reference evidence="5" key="3">
    <citation type="submission" date="2020-12" db="UniProtKB">
        <authorList>
            <consortium name="EnsemblPlants"/>
        </authorList>
    </citation>
    <scope>IDENTIFICATION</scope>
</reference>
<protein>
    <submittedName>
        <fullName evidence="4 5">Uncharacterized protein</fullName>
    </submittedName>
</protein>
<dbReference type="InterPro" id="IPR003690">
    <property type="entry name" value="MTERF"/>
</dbReference>
<dbReference type="OrthoDB" id="637682at2759"/>
<proteinExistence type="inferred from homology"/>
<dbReference type="EnsemblPlants" id="Pp3c4_13990V3.3">
    <property type="protein sequence ID" value="PAC:32919099.CDS.1"/>
    <property type="gene ID" value="Pp3c4_13990"/>
</dbReference>
<dbReference type="Gene3D" id="1.25.70.10">
    <property type="entry name" value="Transcription termination factor 3, mitochondrial"/>
    <property type="match status" value="2"/>
</dbReference>
<dbReference type="Gramene" id="Pp3c4_13990V3.5">
    <property type="protein sequence ID" value="PAC:32919101.CDS.1"/>
    <property type="gene ID" value="Pp3c4_13990"/>
</dbReference>
<evidence type="ECO:0000256" key="2">
    <source>
        <dbReference type="ARBA" id="ARBA00022472"/>
    </source>
</evidence>
<dbReference type="Gramene" id="Pp3c4_13990V3.2">
    <property type="protein sequence ID" value="PAC:32919098.CDS.1"/>
    <property type="gene ID" value="Pp3c4_13990"/>
</dbReference>